<dbReference type="InterPro" id="IPR009080">
    <property type="entry name" value="tRNAsynth_Ia_anticodon-bd"/>
</dbReference>
<dbReference type="InterPro" id="IPR001278">
    <property type="entry name" value="Arg-tRNA-ligase"/>
</dbReference>
<dbReference type="Pfam" id="PF05746">
    <property type="entry name" value="DALR_1"/>
    <property type="match status" value="1"/>
</dbReference>
<dbReference type="SUPFAM" id="SSF52374">
    <property type="entry name" value="Nucleotidylyl transferase"/>
    <property type="match status" value="1"/>
</dbReference>
<evidence type="ECO:0000256" key="8">
    <source>
        <dbReference type="ARBA" id="ARBA00049339"/>
    </source>
</evidence>
<evidence type="ECO:0000259" key="12">
    <source>
        <dbReference type="SMART" id="SM01016"/>
    </source>
</evidence>
<keyword evidence="4 9" id="KW-0547">Nucleotide-binding</keyword>
<dbReference type="InterPro" id="IPR008909">
    <property type="entry name" value="DALR_anticod-bd"/>
</dbReference>
<accession>L8JJV4</accession>
<dbReference type="GO" id="GO:0005737">
    <property type="term" value="C:cytoplasm"/>
    <property type="evidence" value="ECO:0007669"/>
    <property type="project" value="UniProtKB-SubCell"/>
</dbReference>
<dbReference type="PROSITE" id="PS00178">
    <property type="entry name" value="AA_TRNA_LIGASE_I"/>
    <property type="match status" value="1"/>
</dbReference>
<evidence type="ECO:0000256" key="4">
    <source>
        <dbReference type="ARBA" id="ARBA00022741"/>
    </source>
</evidence>
<dbReference type="SMART" id="SM01016">
    <property type="entry name" value="Arg_tRNA_synt_N"/>
    <property type="match status" value="1"/>
</dbReference>
<dbReference type="Pfam" id="PF00750">
    <property type="entry name" value="tRNA-synt_1d"/>
    <property type="match status" value="1"/>
</dbReference>
<dbReference type="InterPro" id="IPR001412">
    <property type="entry name" value="aa-tRNA-synth_I_CS"/>
</dbReference>
<dbReference type="Gene3D" id="3.40.50.620">
    <property type="entry name" value="HUPs"/>
    <property type="match status" value="1"/>
</dbReference>
<dbReference type="GO" id="GO:0005524">
    <property type="term" value="F:ATP binding"/>
    <property type="evidence" value="ECO:0007669"/>
    <property type="project" value="UniProtKB-UniRule"/>
</dbReference>
<dbReference type="STRING" id="1237149.C900_00279"/>
<evidence type="ECO:0000256" key="5">
    <source>
        <dbReference type="ARBA" id="ARBA00022840"/>
    </source>
</evidence>
<dbReference type="GO" id="GO:0006420">
    <property type="term" value="P:arginyl-tRNA aminoacylation"/>
    <property type="evidence" value="ECO:0007669"/>
    <property type="project" value="UniProtKB-UniRule"/>
</dbReference>
<dbReference type="PRINTS" id="PR01038">
    <property type="entry name" value="TRNASYNTHARG"/>
</dbReference>
<dbReference type="SUPFAM" id="SSF55190">
    <property type="entry name" value="Arginyl-tRNA synthetase (ArgRS), N-terminal 'additional' domain"/>
    <property type="match status" value="1"/>
</dbReference>
<dbReference type="NCBIfam" id="TIGR00456">
    <property type="entry name" value="argS"/>
    <property type="match status" value="1"/>
</dbReference>
<dbReference type="EC" id="6.1.1.19" evidence="9"/>
<dbReference type="Gene3D" id="3.30.1360.70">
    <property type="entry name" value="Arginyl tRNA synthetase N-terminal domain"/>
    <property type="match status" value="1"/>
</dbReference>
<dbReference type="EMBL" id="AMZN01000110">
    <property type="protein sequence ID" value="ELR68538.1"/>
    <property type="molecule type" value="Genomic_DNA"/>
</dbReference>
<dbReference type="SMART" id="SM00836">
    <property type="entry name" value="DALR_1"/>
    <property type="match status" value="1"/>
</dbReference>
<dbReference type="OrthoDB" id="9805987at2"/>
<sequence>MNIESILKEDISKAFKSLFDAELNPEDISLQPTRKEFEGSHTFVCFPYARLSKKSPEETGNVIGEYLKENSEAVGGFNVVKGFLNIVLTDATWLSVFSSIFNTQDYGVLPSNGKEVMVEYSSPNTNKPLHLGHLRNNFLGWSVAEILKANGNKVHKVQIINDRGIHICKSMIAWLKFGNAETPESTGKKGDKLVGDYYVKFDQEYKKQIAELIDGGATKEQAEKEAPIMQEAQELLRKWEEKDPEVYALWQKMNEWVYKGFDGTYRQMGVDFDKLYYESETYLLGKDEVMKGVEQGIFFQKEDGSVWVDLTGEGLDQKLLLRADGTSVYMTQDIGTAILRFRDFPKIAKQIYTVGNEQEYHFKVLFIILDKLGYKWAKECYHLSYGMVDLPTGKMKSREGTVVDADDLMQEMIDTARVHTEELGKIEGFTEQQAGELYETLGIGALKYFLLKVDPKKRMLFDPNESIQFQGNTGPFIQYTHARISAILRKADQLGLHPQTGDFSALSQLHPTEKSVIFLLNEYVDKVKEAGTNHSPDIIAQYVYDLAKEYNRFYQEVSIFNEEDEQALKFRVAFSKVVAETIKRAMGLLGISVPERM</sequence>
<evidence type="ECO:0000256" key="1">
    <source>
        <dbReference type="ARBA" id="ARBA00005594"/>
    </source>
</evidence>
<keyword evidence="14" id="KW-1185">Reference proteome</keyword>
<comment type="caution">
    <text evidence="13">The sequence shown here is derived from an EMBL/GenBank/DDBJ whole genome shotgun (WGS) entry which is preliminary data.</text>
</comment>
<dbReference type="PANTHER" id="PTHR11956">
    <property type="entry name" value="ARGINYL-TRNA SYNTHETASE"/>
    <property type="match status" value="1"/>
</dbReference>
<dbReference type="SUPFAM" id="SSF47323">
    <property type="entry name" value="Anticodon-binding domain of a subclass of class I aminoacyl-tRNA synthetases"/>
    <property type="match status" value="1"/>
</dbReference>
<dbReference type="HAMAP" id="MF_00123">
    <property type="entry name" value="Arg_tRNA_synth"/>
    <property type="match status" value="1"/>
</dbReference>
<evidence type="ECO:0000259" key="11">
    <source>
        <dbReference type="SMART" id="SM00836"/>
    </source>
</evidence>
<feature type="domain" description="Arginyl tRNA synthetase N-terminal" evidence="12">
    <location>
        <begin position="5"/>
        <end position="88"/>
    </location>
</feature>
<dbReference type="GO" id="GO:0004814">
    <property type="term" value="F:arginine-tRNA ligase activity"/>
    <property type="evidence" value="ECO:0007669"/>
    <property type="project" value="UniProtKB-UniRule"/>
</dbReference>
<protein>
    <recommendedName>
        <fullName evidence="9">Arginine--tRNA ligase</fullName>
        <ecNumber evidence="9">6.1.1.19</ecNumber>
    </recommendedName>
    <alternativeName>
        <fullName evidence="9">Arginyl-tRNA synthetase</fullName>
        <shortName evidence="9">ArgRS</shortName>
    </alternativeName>
</protein>
<evidence type="ECO:0000256" key="3">
    <source>
        <dbReference type="ARBA" id="ARBA00022598"/>
    </source>
</evidence>
<organism evidence="13 14">
    <name type="scientific">Fulvivirga imtechensis AK7</name>
    <dbReference type="NCBI Taxonomy" id="1237149"/>
    <lineage>
        <taxon>Bacteria</taxon>
        <taxon>Pseudomonadati</taxon>
        <taxon>Bacteroidota</taxon>
        <taxon>Cytophagia</taxon>
        <taxon>Cytophagales</taxon>
        <taxon>Fulvivirgaceae</taxon>
        <taxon>Fulvivirga</taxon>
    </lineage>
</organism>
<dbReference type="PATRIC" id="fig|1237149.3.peg.5394"/>
<keyword evidence="2 9" id="KW-0963">Cytoplasm</keyword>
<reference evidence="13 14" key="1">
    <citation type="submission" date="2012-12" db="EMBL/GenBank/DDBJ databases">
        <title>Genome assembly of Fulvivirga imtechensis AK7.</title>
        <authorList>
            <person name="Nupur N."/>
            <person name="Khatri I."/>
            <person name="Kumar R."/>
            <person name="Subramanian S."/>
            <person name="Pinnaka A."/>
        </authorList>
    </citation>
    <scope>NUCLEOTIDE SEQUENCE [LARGE SCALE GENOMIC DNA]</scope>
    <source>
        <strain evidence="13 14">AK7</strain>
    </source>
</reference>
<evidence type="ECO:0000313" key="14">
    <source>
        <dbReference type="Proteomes" id="UP000011135"/>
    </source>
</evidence>
<evidence type="ECO:0000313" key="13">
    <source>
        <dbReference type="EMBL" id="ELR68538.1"/>
    </source>
</evidence>
<dbReference type="RefSeq" id="WP_009583189.1">
    <property type="nucleotide sequence ID" value="NZ_AMZN01000110.1"/>
</dbReference>
<dbReference type="eggNOG" id="COG0018">
    <property type="taxonomic scope" value="Bacteria"/>
</dbReference>
<evidence type="ECO:0000256" key="2">
    <source>
        <dbReference type="ARBA" id="ARBA00022490"/>
    </source>
</evidence>
<comment type="subunit">
    <text evidence="9">Monomer.</text>
</comment>
<evidence type="ECO:0000256" key="7">
    <source>
        <dbReference type="ARBA" id="ARBA00023146"/>
    </source>
</evidence>
<dbReference type="Pfam" id="PF03485">
    <property type="entry name" value="Arg_tRNA_synt_N"/>
    <property type="match status" value="1"/>
</dbReference>
<dbReference type="FunFam" id="3.40.50.620:FF:000125">
    <property type="entry name" value="Arginine--tRNA ligase"/>
    <property type="match status" value="1"/>
</dbReference>
<comment type="subcellular location">
    <subcellularLocation>
        <location evidence="9">Cytoplasm</location>
    </subcellularLocation>
</comment>
<dbReference type="Gene3D" id="1.10.730.10">
    <property type="entry name" value="Isoleucyl-tRNA Synthetase, Domain 1"/>
    <property type="match status" value="1"/>
</dbReference>
<keyword evidence="3 9" id="KW-0436">Ligase</keyword>
<keyword evidence="7 9" id="KW-0030">Aminoacyl-tRNA synthetase</keyword>
<evidence type="ECO:0000256" key="9">
    <source>
        <dbReference type="HAMAP-Rule" id="MF_00123"/>
    </source>
</evidence>
<evidence type="ECO:0000256" key="6">
    <source>
        <dbReference type="ARBA" id="ARBA00022917"/>
    </source>
</evidence>
<proteinExistence type="inferred from homology"/>
<comment type="catalytic activity">
    <reaction evidence="8 9">
        <text>tRNA(Arg) + L-arginine + ATP = L-arginyl-tRNA(Arg) + AMP + diphosphate</text>
        <dbReference type="Rhea" id="RHEA:20301"/>
        <dbReference type="Rhea" id="RHEA-COMP:9658"/>
        <dbReference type="Rhea" id="RHEA-COMP:9673"/>
        <dbReference type="ChEBI" id="CHEBI:30616"/>
        <dbReference type="ChEBI" id="CHEBI:32682"/>
        <dbReference type="ChEBI" id="CHEBI:33019"/>
        <dbReference type="ChEBI" id="CHEBI:78442"/>
        <dbReference type="ChEBI" id="CHEBI:78513"/>
        <dbReference type="ChEBI" id="CHEBI:456215"/>
        <dbReference type="EC" id="6.1.1.19"/>
    </reaction>
</comment>
<dbReference type="InterPro" id="IPR035684">
    <property type="entry name" value="ArgRS_core"/>
</dbReference>
<gene>
    <name evidence="9" type="primary">argS</name>
    <name evidence="13" type="ORF">C900_00279</name>
</gene>
<dbReference type="Proteomes" id="UP000011135">
    <property type="component" value="Unassembled WGS sequence"/>
</dbReference>
<feature type="domain" description="DALR anticodon binding" evidence="11">
    <location>
        <begin position="477"/>
        <end position="597"/>
    </location>
</feature>
<dbReference type="InterPro" id="IPR014729">
    <property type="entry name" value="Rossmann-like_a/b/a_fold"/>
</dbReference>
<keyword evidence="6 9" id="KW-0648">Protein biosynthesis</keyword>
<feature type="short sequence motif" description="'HIGH' region" evidence="9">
    <location>
        <begin position="123"/>
        <end position="133"/>
    </location>
</feature>
<keyword evidence="5 9" id="KW-0067">ATP-binding</keyword>
<evidence type="ECO:0000256" key="10">
    <source>
        <dbReference type="RuleBase" id="RU363038"/>
    </source>
</evidence>
<dbReference type="PANTHER" id="PTHR11956:SF5">
    <property type="entry name" value="ARGININE--TRNA LIGASE, CYTOPLASMIC"/>
    <property type="match status" value="1"/>
</dbReference>
<comment type="similarity">
    <text evidence="1 9 10">Belongs to the class-I aminoacyl-tRNA synthetase family.</text>
</comment>
<dbReference type="InterPro" id="IPR036695">
    <property type="entry name" value="Arg-tRNA-synth_N_sf"/>
</dbReference>
<dbReference type="AlphaFoldDB" id="L8JJV4"/>
<name>L8JJV4_9BACT</name>
<dbReference type="InterPro" id="IPR005148">
    <property type="entry name" value="Arg-tRNA-synth_N"/>
</dbReference>